<dbReference type="Pfam" id="PF03015">
    <property type="entry name" value="Sterile"/>
    <property type="match status" value="1"/>
</dbReference>
<feature type="domain" description="Fatty acyl-CoA reductase C-terminal" evidence="5">
    <location>
        <begin position="372"/>
        <end position="462"/>
    </location>
</feature>
<keyword evidence="4" id="KW-0812">Transmembrane</keyword>
<protein>
    <recommendedName>
        <fullName evidence="4">Fatty acyl-CoA reductase</fullName>
        <ecNumber evidence="4">1.2.1.84</ecNumber>
    </recommendedName>
</protein>
<dbReference type="SUPFAM" id="SSF51735">
    <property type="entry name" value="NAD(P)-binding Rossmann-fold domains"/>
    <property type="match status" value="1"/>
</dbReference>
<dbReference type="OrthoDB" id="429813at2759"/>
<dbReference type="EMBL" id="KK122533">
    <property type="protein sequence ID" value="KFM82943.1"/>
    <property type="molecule type" value="Genomic_DNA"/>
</dbReference>
<name>A0A087V004_STEMI</name>
<gene>
    <name evidence="7" type="ORF">X975_00845</name>
</gene>
<accession>A0A087V004</accession>
<feature type="transmembrane region" description="Helical" evidence="4">
    <location>
        <begin position="476"/>
        <end position="497"/>
    </location>
</feature>
<proteinExistence type="inferred from homology"/>
<evidence type="ECO:0000259" key="6">
    <source>
        <dbReference type="Pfam" id="PF07993"/>
    </source>
</evidence>
<dbReference type="PANTHER" id="PTHR11011">
    <property type="entry name" value="MALE STERILITY PROTEIN 2-RELATED"/>
    <property type="match status" value="1"/>
</dbReference>
<dbReference type="OMA" id="IDEWIPA"/>
<keyword evidence="8" id="KW-1185">Reference proteome</keyword>
<dbReference type="Gene3D" id="3.40.50.720">
    <property type="entry name" value="NAD(P)-binding Rossmann-like Domain"/>
    <property type="match status" value="1"/>
</dbReference>
<keyword evidence="4" id="KW-0560">Oxidoreductase</keyword>
<evidence type="ECO:0000313" key="8">
    <source>
        <dbReference type="Proteomes" id="UP000054359"/>
    </source>
</evidence>
<keyword evidence="2 4" id="KW-0444">Lipid biosynthesis</keyword>
<dbReference type="EC" id="1.2.1.84" evidence="4"/>
<feature type="non-terminal residue" evidence="7">
    <location>
        <position position="516"/>
    </location>
</feature>
<dbReference type="InterPro" id="IPR036291">
    <property type="entry name" value="NAD(P)-bd_dom_sf"/>
</dbReference>
<evidence type="ECO:0000259" key="5">
    <source>
        <dbReference type="Pfam" id="PF03015"/>
    </source>
</evidence>
<dbReference type="Pfam" id="PF07993">
    <property type="entry name" value="NAD_binding_4"/>
    <property type="match status" value="1"/>
</dbReference>
<keyword evidence="3 4" id="KW-0443">Lipid metabolism</keyword>
<dbReference type="PANTHER" id="PTHR11011:SF45">
    <property type="entry name" value="FATTY ACYL-COA REDUCTASE CG8306-RELATED"/>
    <property type="match status" value="1"/>
</dbReference>
<dbReference type="STRING" id="407821.A0A087V004"/>
<keyword evidence="4" id="KW-0472">Membrane</keyword>
<evidence type="ECO:0000256" key="3">
    <source>
        <dbReference type="ARBA" id="ARBA00023098"/>
    </source>
</evidence>
<dbReference type="InterPro" id="IPR026055">
    <property type="entry name" value="FAR"/>
</dbReference>
<dbReference type="GO" id="GO:0035336">
    <property type="term" value="P:long-chain fatty-acyl-CoA metabolic process"/>
    <property type="evidence" value="ECO:0007669"/>
    <property type="project" value="TreeGrafter"/>
</dbReference>
<keyword evidence="4" id="KW-0521">NADP</keyword>
<evidence type="ECO:0000256" key="1">
    <source>
        <dbReference type="ARBA" id="ARBA00005928"/>
    </source>
</evidence>
<organism evidence="7 8">
    <name type="scientific">Stegodyphus mimosarum</name>
    <name type="common">African social velvet spider</name>
    <dbReference type="NCBI Taxonomy" id="407821"/>
    <lineage>
        <taxon>Eukaryota</taxon>
        <taxon>Metazoa</taxon>
        <taxon>Ecdysozoa</taxon>
        <taxon>Arthropoda</taxon>
        <taxon>Chelicerata</taxon>
        <taxon>Arachnida</taxon>
        <taxon>Araneae</taxon>
        <taxon>Araneomorphae</taxon>
        <taxon>Entelegynae</taxon>
        <taxon>Eresoidea</taxon>
        <taxon>Eresidae</taxon>
        <taxon>Stegodyphus</taxon>
    </lineage>
</organism>
<keyword evidence="4" id="KW-1133">Transmembrane helix</keyword>
<evidence type="ECO:0000256" key="2">
    <source>
        <dbReference type="ARBA" id="ARBA00022516"/>
    </source>
</evidence>
<dbReference type="InterPro" id="IPR033640">
    <property type="entry name" value="FAR_C"/>
</dbReference>
<dbReference type="CDD" id="cd09071">
    <property type="entry name" value="FAR_C"/>
    <property type="match status" value="1"/>
</dbReference>
<dbReference type="CDD" id="cd05236">
    <property type="entry name" value="FAR-N_SDR_e"/>
    <property type="match status" value="1"/>
</dbReference>
<feature type="domain" description="Thioester reductase (TE)" evidence="6">
    <location>
        <begin position="27"/>
        <end position="297"/>
    </location>
</feature>
<dbReference type="InterPro" id="IPR013120">
    <property type="entry name" value="FAR_NAD-bd"/>
</dbReference>
<comment type="function">
    <text evidence="4">Catalyzes the reduction of fatty acyl-CoA to fatty alcohols.</text>
</comment>
<evidence type="ECO:0000313" key="7">
    <source>
        <dbReference type="EMBL" id="KFM82943.1"/>
    </source>
</evidence>
<sequence>MDTEMELEAYSELTPIQKFFFGRSVFITGATGLVGKVLVEKLLRCCPGIGKLYLLVRPKKGKTAEERIDALFKIELFSVLKKVFPKFQTKVRLVDGDLQKDRLGISDEDFEEIRANVSIAFHSAASVQFKDPLRLAVQSNMIATKMLVDLCHQLPHIAAAVHVSTSYIRREPDGYVLERVPVCKVPPKKILDAMEWMDENCINALTDYLLEGKLTTYLVTKALAEKIVEEERGDLPTAIVRPCNISPTYKDPFPGWVDSIQGLSGLLLAGAKGVLRTLPTVKGLKINVVPVDLVANTLIASAWHVATERPPYVYVVNCVLDYERLPVADEDILGVALKKRDEYPLVSIYRYPDFKIYYSYVAYKIHSIIDEWIPAIFLDFFLYIFTGKVILTKVYRKVAFLYGIFYKLGRVPWICKRENYLTLEKRLTGKDTEIFFLNLDDLNWMEYLDNCLKQGRKFIAHEDPSNIPYAKKKAKVWWLVTTTLKWCLILYFFYYLFCQFFLNNSHVKERMYTISP</sequence>
<reference evidence="7 8" key="1">
    <citation type="submission" date="2013-11" db="EMBL/GenBank/DDBJ databases">
        <title>Genome sequencing of Stegodyphus mimosarum.</title>
        <authorList>
            <person name="Bechsgaard J."/>
        </authorList>
    </citation>
    <scope>NUCLEOTIDE SEQUENCE [LARGE SCALE GENOMIC DNA]</scope>
</reference>
<dbReference type="GO" id="GO:0005777">
    <property type="term" value="C:peroxisome"/>
    <property type="evidence" value="ECO:0007669"/>
    <property type="project" value="TreeGrafter"/>
</dbReference>
<dbReference type="GO" id="GO:0080019">
    <property type="term" value="F:alcohol-forming very long-chain fatty acyl-CoA reductase activity"/>
    <property type="evidence" value="ECO:0007669"/>
    <property type="project" value="InterPro"/>
</dbReference>
<dbReference type="GO" id="GO:0102965">
    <property type="term" value="F:alcohol-forming long-chain fatty acyl-CoA reductase activity"/>
    <property type="evidence" value="ECO:0007669"/>
    <property type="project" value="UniProtKB-EC"/>
</dbReference>
<comment type="catalytic activity">
    <reaction evidence="4">
        <text>a long-chain fatty acyl-CoA + 2 NADPH + 2 H(+) = a long-chain primary fatty alcohol + 2 NADP(+) + CoA</text>
        <dbReference type="Rhea" id="RHEA:52716"/>
        <dbReference type="ChEBI" id="CHEBI:15378"/>
        <dbReference type="ChEBI" id="CHEBI:57287"/>
        <dbReference type="ChEBI" id="CHEBI:57783"/>
        <dbReference type="ChEBI" id="CHEBI:58349"/>
        <dbReference type="ChEBI" id="CHEBI:77396"/>
        <dbReference type="ChEBI" id="CHEBI:83139"/>
        <dbReference type="EC" id="1.2.1.84"/>
    </reaction>
</comment>
<dbReference type="AlphaFoldDB" id="A0A087V004"/>
<feature type="transmembrane region" description="Helical" evidence="4">
    <location>
        <begin position="372"/>
        <end position="391"/>
    </location>
</feature>
<dbReference type="Proteomes" id="UP000054359">
    <property type="component" value="Unassembled WGS sequence"/>
</dbReference>
<comment type="similarity">
    <text evidence="1 4">Belongs to the fatty acyl-CoA reductase family.</text>
</comment>
<evidence type="ECO:0000256" key="4">
    <source>
        <dbReference type="RuleBase" id="RU363097"/>
    </source>
</evidence>